<evidence type="ECO:0000313" key="3">
    <source>
        <dbReference type="EMBL" id="AVY93038.1"/>
    </source>
</evidence>
<reference evidence="3 4" key="1">
    <citation type="submission" date="2018-04" db="EMBL/GenBank/DDBJ databases">
        <title>Denitrifier Microvirgula.</title>
        <authorList>
            <person name="Anderson E."/>
            <person name="Jang J."/>
            <person name="Ishii S."/>
        </authorList>
    </citation>
    <scope>NUCLEOTIDE SEQUENCE [LARGE SCALE GENOMIC DNA]</scope>
    <source>
        <strain evidence="3 4">BE2.4</strain>
    </source>
</reference>
<dbReference type="Proteomes" id="UP000244173">
    <property type="component" value="Chromosome"/>
</dbReference>
<feature type="transmembrane region" description="Helical" evidence="1">
    <location>
        <begin position="246"/>
        <end position="268"/>
    </location>
</feature>
<evidence type="ECO:0000256" key="1">
    <source>
        <dbReference type="SAM" id="Phobius"/>
    </source>
</evidence>
<name>A0A2S0P6L6_9NEIS</name>
<protein>
    <submittedName>
        <fullName evidence="3">Cytochrome C biogenesis protein</fullName>
    </submittedName>
</protein>
<dbReference type="Pfam" id="PF01578">
    <property type="entry name" value="Cytochrom_C_asm"/>
    <property type="match status" value="1"/>
</dbReference>
<evidence type="ECO:0000259" key="2">
    <source>
        <dbReference type="Pfam" id="PF01578"/>
    </source>
</evidence>
<dbReference type="AlphaFoldDB" id="A0A2S0P6L6"/>
<dbReference type="PANTHER" id="PTHR38034:SF1">
    <property type="entry name" value="INNER MEMBRANE PROTEIN YPJD"/>
    <property type="match status" value="1"/>
</dbReference>
<dbReference type="InterPro" id="IPR002541">
    <property type="entry name" value="Cyt_c_assembly"/>
</dbReference>
<dbReference type="KEGG" id="maer:DAI18_02485"/>
<keyword evidence="1" id="KW-0812">Transmembrane</keyword>
<sequence>MTTAEFLPVAAGIALVCYLLLAWHFTAHWCGKSALTLPRAPRIEHLLIGAALALHALTLAAPAGQLLHLGVGEAVSLLAWLTVLIYWITSWFFRMEGLQAPLMWMAGLGVAMGALLPYTHQSDLQATPLLTVHIVISLIAYSMFLLAALLAGLMLWVDKRLHTRQLATLPTRLPPLLALETLLFQLLSVAFLLLTVTVFTGVTFSEQIFGMPFAFTHKSVFSMVSWVVFALLLFGRSRYGWRGRVAARWTLAGMGTLMLAYLGSKIVLELFLHR</sequence>
<feature type="transmembrane region" description="Helical" evidence="1">
    <location>
        <begin position="214"/>
        <end position="234"/>
    </location>
</feature>
<feature type="transmembrane region" description="Helical" evidence="1">
    <location>
        <begin position="100"/>
        <end position="118"/>
    </location>
</feature>
<keyword evidence="1" id="KW-0472">Membrane</keyword>
<dbReference type="OrthoDB" id="9780793at2"/>
<gene>
    <name evidence="3" type="ORF">DAI18_02485</name>
</gene>
<dbReference type="InterPro" id="IPR052372">
    <property type="entry name" value="YpjD/HemX"/>
</dbReference>
<feature type="transmembrane region" description="Helical" evidence="1">
    <location>
        <begin position="46"/>
        <end position="68"/>
    </location>
</feature>
<keyword evidence="1" id="KW-1133">Transmembrane helix</keyword>
<organism evidence="3 4">
    <name type="scientific">Microvirgula aerodenitrificans</name>
    <dbReference type="NCBI Taxonomy" id="57480"/>
    <lineage>
        <taxon>Bacteria</taxon>
        <taxon>Pseudomonadati</taxon>
        <taxon>Pseudomonadota</taxon>
        <taxon>Betaproteobacteria</taxon>
        <taxon>Neisseriales</taxon>
        <taxon>Aquaspirillaceae</taxon>
        <taxon>Microvirgula</taxon>
    </lineage>
</organism>
<dbReference type="STRING" id="1122240.GCA_000620105_03013"/>
<dbReference type="RefSeq" id="WP_036386485.1">
    <property type="nucleotide sequence ID" value="NZ_CALFSO010000045.1"/>
</dbReference>
<accession>A0A2S0P6L6</accession>
<feature type="transmembrane region" description="Helical" evidence="1">
    <location>
        <begin position="177"/>
        <end position="202"/>
    </location>
</feature>
<dbReference type="PANTHER" id="PTHR38034">
    <property type="entry name" value="INNER MEMBRANE PROTEIN YPJD"/>
    <property type="match status" value="1"/>
</dbReference>
<proteinExistence type="predicted"/>
<feature type="transmembrane region" description="Helical" evidence="1">
    <location>
        <begin position="130"/>
        <end position="156"/>
    </location>
</feature>
<keyword evidence="4" id="KW-1185">Reference proteome</keyword>
<feature type="transmembrane region" description="Helical" evidence="1">
    <location>
        <begin position="6"/>
        <end position="25"/>
    </location>
</feature>
<evidence type="ECO:0000313" key="4">
    <source>
        <dbReference type="Proteomes" id="UP000244173"/>
    </source>
</evidence>
<dbReference type="GO" id="GO:0020037">
    <property type="term" value="F:heme binding"/>
    <property type="evidence" value="ECO:0007669"/>
    <property type="project" value="InterPro"/>
</dbReference>
<dbReference type="EMBL" id="CP028519">
    <property type="protein sequence ID" value="AVY93038.1"/>
    <property type="molecule type" value="Genomic_DNA"/>
</dbReference>
<dbReference type="GO" id="GO:0017004">
    <property type="term" value="P:cytochrome complex assembly"/>
    <property type="evidence" value="ECO:0007669"/>
    <property type="project" value="InterPro"/>
</dbReference>
<feature type="domain" description="Cytochrome c assembly protein" evidence="2">
    <location>
        <begin position="73"/>
        <end position="269"/>
    </location>
</feature>
<feature type="transmembrane region" description="Helical" evidence="1">
    <location>
        <begin position="74"/>
        <end position="93"/>
    </location>
</feature>